<keyword evidence="1" id="KW-0547">Nucleotide-binding</keyword>
<evidence type="ECO:0000256" key="1">
    <source>
        <dbReference type="ARBA" id="ARBA00022741"/>
    </source>
</evidence>
<dbReference type="NCBIfam" id="TIGR00724">
    <property type="entry name" value="urea_amlyse_rel"/>
    <property type="match status" value="1"/>
</dbReference>
<organism evidence="6 7">
    <name type="scientific">Pannonibacter indicus</name>
    <dbReference type="NCBI Taxonomy" id="466044"/>
    <lineage>
        <taxon>Bacteria</taxon>
        <taxon>Pseudomonadati</taxon>
        <taxon>Pseudomonadota</taxon>
        <taxon>Alphaproteobacteria</taxon>
        <taxon>Hyphomicrobiales</taxon>
        <taxon>Stappiaceae</taxon>
        <taxon>Pannonibacter</taxon>
    </lineage>
</organism>
<dbReference type="InterPro" id="IPR003778">
    <property type="entry name" value="CT_A_B"/>
</dbReference>
<protein>
    <submittedName>
        <fullName evidence="6">Biotin-dependent carboxylase uncharacterized domain</fullName>
    </submittedName>
</protein>
<dbReference type="PANTHER" id="PTHR43309:SF3">
    <property type="entry name" value="5-OXOPROLINASE SUBUNIT C"/>
    <property type="match status" value="1"/>
</dbReference>
<dbReference type="Gene3D" id="3.30.1360.40">
    <property type="match status" value="1"/>
</dbReference>
<evidence type="ECO:0000256" key="2">
    <source>
        <dbReference type="ARBA" id="ARBA00022801"/>
    </source>
</evidence>
<dbReference type="Pfam" id="PF02626">
    <property type="entry name" value="CT_A_B"/>
    <property type="match status" value="1"/>
</dbReference>
<dbReference type="PANTHER" id="PTHR43309">
    <property type="entry name" value="5-OXOPROLINASE SUBUNIT C"/>
    <property type="match status" value="1"/>
</dbReference>
<keyword evidence="7" id="KW-1185">Reference proteome</keyword>
<dbReference type="SUPFAM" id="SSF50891">
    <property type="entry name" value="Cyclophilin-like"/>
    <property type="match status" value="2"/>
</dbReference>
<dbReference type="GO" id="GO:0005524">
    <property type="term" value="F:ATP binding"/>
    <property type="evidence" value="ECO:0007669"/>
    <property type="project" value="UniProtKB-KW"/>
</dbReference>
<evidence type="ECO:0000259" key="5">
    <source>
        <dbReference type="SMART" id="SM00797"/>
    </source>
</evidence>
<name>A0A0K6HN43_9HYPH</name>
<proteinExistence type="predicted"/>
<dbReference type="InterPro" id="IPR003833">
    <property type="entry name" value="CT_C_D"/>
</dbReference>
<accession>A0A0K6HN43</accession>
<dbReference type="InterPro" id="IPR052708">
    <property type="entry name" value="PxpC"/>
</dbReference>
<dbReference type="Pfam" id="PF02682">
    <property type="entry name" value="CT_C_D"/>
    <property type="match status" value="1"/>
</dbReference>
<keyword evidence="2" id="KW-0378">Hydrolase</keyword>
<evidence type="ECO:0000259" key="4">
    <source>
        <dbReference type="SMART" id="SM00796"/>
    </source>
</evidence>
<gene>
    <name evidence="6" type="ORF">Ga0061067_101417</name>
</gene>
<evidence type="ECO:0000313" key="6">
    <source>
        <dbReference type="EMBL" id="CUA92294.1"/>
    </source>
</evidence>
<dbReference type="OrthoDB" id="9768696at2"/>
<dbReference type="EMBL" id="CYHE01000001">
    <property type="protein sequence ID" value="CUA92294.1"/>
    <property type="molecule type" value="Genomic_DNA"/>
</dbReference>
<dbReference type="Gene3D" id="2.40.100.10">
    <property type="entry name" value="Cyclophilin-like"/>
    <property type="match status" value="2"/>
</dbReference>
<feature type="domain" description="Carboxyltransferase" evidence="4">
    <location>
        <begin position="7"/>
        <end position="197"/>
    </location>
</feature>
<dbReference type="SMART" id="SM00796">
    <property type="entry name" value="AHS1"/>
    <property type="match status" value="1"/>
</dbReference>
<dbReference type="InterPro" id="IPR029000">
    <property type="entry name" value="Cyclophilin-like_dom_sf"/>
</dbReference>
<dbReference type="SMART" id="SM00797">
    <property type="entry name" value="AHS2"/>
    <property type="match status" value="1"/>
</dbReference>
<reference evidence="7" key="1">
    <citation type="submission" date="2015-08" db="EMBL/GenBank/DDBJ databases">
        <authorList>
            <person name="Varghese N."/>
        </authorList>
    </citation>
    <scope>NUCLEOTIDE SEQUENCE [LARGE SCALE GENOMIC DNA]</scope>
    <source>
        <strain evidence="7">DSM 23407</strain>
    </source>
</reference>
<feature type="domain" description="Carboxyltransferase" evidence="5">
    <location>
        <begin position="261"/>
        <end position="542"/>
    </location>
</feature>
<dbReference type="GO" id="GO:0016787">
    <property type="term" value="F:hydrolase activity"/>
    <property type="evidence" value="ECO:0007669"/>
    <property type="project" value="UniProtKB-KW"/>
</dbReference>
<keyword evidence="3" id="KW-0067">ATP-binding</keyword>
<dbReference type="RefSeq" id="WP_141658847.1">
    <property type="nucleotide sequence ID" value="NZ_CYHE01000001.1"/>
</dbReference>
<dbReference type="Proteomes" id="UP000183900">
    <property type="component" value="Unassembled WGS sequence"/>
</dbReference>
<dbReference type="SUPFAM" id="SSF160467">
    <property type="entry name" value="PH0987 N-terminal domain-like"/>
    <property type="match status" value="1"/>
</dbReference>
<dbReference type="AlphaFoldDB" id="A0A0K6HN43"/>
<evidence type="ECO:0000256" key="3">
    <source>
        <dbReference type="ARBA" id="ARBA00022840"/>
    </source>
</evidence>
<sequence length="543" mass="56499">MPARWSMRVLMLREGAVLLELASLDVTLALFDALEADPVAGVLEIVPAARTLLITHDPLTISAEQVAAEAVVRLGMPRKAGMAKVVEIPVRYDGEDLADVAELLGISTHEVIRRHVEADYLVAFPGFAPGFAYLSAPDAGLHVPRRASPRTHVPAGAVGLAGEFSGIYPKVSPGGWQLIGTTPLAMFDLGRKPAALLQPGQHVRFRDMAGATVHPGAKIPAEVAKPAAAALEDRIEGLYLDVLSAGLPALFQDHGRPGLAAQGISRSGAADRASLSLANRITGNPADAAALELAPAVFTFRVSGRAVIAVTGAERAITIQPERGPRISGAMNRPLALEPGDRVTLEAPKAGLRSYLALRGGFAVEPVLGSASADTLAQIGPAAVTSGARLRAASGMKLSAVEPEALSAFAMPRAGETIVLDVVPGPRTDWFTPVSAEQFLTVSWAATSQASRTGLRLSGPVLERAVTGELPSEGTLRGAIQVPANGQPVLFLADHPLTGGYPVMATVAAHHLDLAGQIPPGAFIRFRAVRPFTAYSLCAGDTP</sequence>
<evidence type="ECO:0000313" key="7">
    <source>
        <dbReference type="Proteomes" id="UP000183900"/>
    </source>
</evidence>